<dbReference type="EMBL" id="BAAALG010000009">
    <property type="protein sequence ID" value="GAA1104158.1"/>
    <property type="molecule type" value="Genomic_DNA"/>
</dbReference>
<dbReference type="Pfam" id="PF19460">
    <property type="entry name" value="DUF5997"/>
    <property type="match status" value="1"/>
</dbReference>
<sequence length="146" mass="16015">MPTTCRTAQTASQPRSPAALTIVESMITRREAAQRLDISLEMASRHGLPSTLTEAQLNEIEENPPPWLVQSRANRTGKKPVWVDLVCVVCGIAEKARPKKWWPTFTYVSCDSHDPSSLPPAHAGEVRAEIPGVGGRFTGWVDTPVD</sequence>
<organism evidence="1 2">
    <name type="scientific">Nocardioides dubius</name>
    <dbReference type="NCBI Taxonomy" id="317019"/>
    <lineage>
        <taxon>Bacteria</taxon>
        <taxon>Bacillati</taxon>
        <taxon>Actinomycetota</taxon>
        <taxon>Actinomycetes</taxon>
        <taxon>Propionibacteriales</taxon>
        <taxon>Nocardioidaceae</taxon>
        <taxon>Nocardioides</taxon>
    </lineage>
</organism>
<comment type="caution">
    <text evidence="1">The sequence shown here is derived from an EMBL/GenBank/DDBJ whole genome shotgun (WGS) entry which is preliminary data.</text>
</comment>
<evidence type="ECO:0000313" key="2">
    <source>
        <dbReference type="Proteomes" id="UP001501581"/>
    </source>
</evidence>
<accession>A0ABN1TV97</accession>
<dbReference type="InterPro" id="IPR046039">
    <property type="entry name" value="DUF5997"/>
</dbReference>
<proteinExistence type="predicted"/>
<evidence type="ECO:0000313" key="1">
    <source>
        <dbReference type="EMBL" id="GAA1104158.1"/>
    </source>
</evidence>
<reference evidence="1 2" key="1">
    <citation type="journal article" date="2019" name="Int. J. Syst. Evol. Microbiol.">
        <title>The Global Catalogue of Microorganisms (GCM) 10K type strain sequencing project: providing services to taxonomists for standard genome sequencing and annotation.</title>
        <authorList>
            <consortium name="The Broad Institute Genomics Platform"/>
            <consortium name="The Broad Institute Genome Sequencing Center for Infectious Disease"/>
            <person name="Wu L."/>
            <person name="Ma J."/>
        </authorList>
    </citation>
    <scope>NUCLEOTIDE SEQUENCE [LARGE SCALE GENOMIC DNA]</scope>
    <source>
        <strain evidence="1 2">JCM 13008</strain>
    </source>
</reference>
<name>A0ABN1TV97_9ACTN</name>
<protein>
    <submittedName>
        <fullName evidence="1">Uncharacterized protein</fullName>
    </submittedName>
</protein>
<dbReference type="Proteomes" id="UP001501581">
    <property type="component" value="Unassembled WGS sequence"/>
</dbReference>
<gene>
    <name evidence="1" type="ORF">GCM10009668_24120</name>
</gene>
<keyword evidence="2" id="KW-1185">Reference proteome</keyword>